<dbReference type="InterPro" id="IPR052155">
    <property type="entry name" value="Biofilm_reg_signaling"/>
</dbReference>
<dbReference type="NCBIfam" id="TIGR00254">
    <property type="entry name" value="GGDEF"/>
    <property type="match status" value="1"/>
</dbReference>
<dbReference type="SMART" id="SM00267">
    <property type="entry name" value="GGDEF"/>
    <property type="match status" value="1"/>
</dbReference>
<dbReference type="SMART" id="SM00052">
    <property type="entry name" value="EAL"/>
    <property type="match status" value="1"/>
</dbReference>
<dbReference type="SUPFAM" id="SSF141868">
    <property type="entry name" value="EAL domain-like"/>
    <property type="match status" value="1"/>
</dbReference>
<dbReference type="PANTHER" id="PTHR44757">
    <property type="entry name" value="DIGUANYLATE CYCLASE DGCP"/>
    <property type="match status" value="1"/>
</dbReference>
<dbReference type="InterPro" id="IPR000700">
    <property type="entry name" value="PAS-assoc_C"/>
</dbReference>
<dbReference type="InterPro" id="IPR035919">
    <property type="entry name" value="EAL_sf"/>
</dbReference>
<dbReference type="PROSITE" id="PS50887">
    <property type="entry name" value="GGDEF"/>
    <property type="match status" value="1"/>
</dbReference>
<feature type="domain" description="PAC" evidence="1">
    <location>
        <begin position="435"/>
        <end position="486"/>
    </location>
</feature>
<dbReference type="InterPro" id="IPR001610">
    <property type="entry name" value="PAC"/>
</dbReference>
<dbReference type="InterPro" id="IPR001633">
    <property type="entry name" value="EAL_dom"/>
</dbReference>
<dbReference type="InterPro" id="IPR035965">
    <property type="entry name" value="PAS-like_dom_sf"/>
</dbReference>
<dbReference type="Pfam" id="PF00990">
    <property type="entry name" value="GGDEF"/>
    <property type="match status" value="1"/>
</dbReference>
<dbReference type="NCBIfam" id="TIGR00229">
    <property type="entry name" value="sensory_box"/>
    <property type="match status" value="1"/>
</dbReference>
<dbReference type="EMBL" id="JACCKA010000087">
    <property type="protein sequence ID" value="NZA27927.1"/>
    <property type="molecule type" value="Genomic_DNA"/>
</dbReference>
<sequence length="932" mass="102162">MDSGAITSLLRHPLPSAMLVLDADGAVLLANSPARALGLDQSASRYAPLLADLRQRLREGETAVPCSLPGPAGRLDGWMRAVADDAGEAVAYTLSVPEPDGASRWQAALDSAGHGLWDWDVAGNRTFRSRSWRAMLGYEAGTGGDVLDEGLDAALALVHPDDAGRVRERLADHLEGRTPTYVCEHRLRHRDGGWRWVRDSGRVIASDANGRPLRMVGTHTEIGTQKQLEQRLRDQQQLLEETQRIAGMSSWAWDPANDLVWCSPELRSLVGLADEAAGSRAWVRRIGRRSAGELRKAWRRIRQEGQLARFEVELPSDAEPDGLHLLVWAQPQLDAEGNLQRVLAQVQDVTGQRRIDALIRSRTELLARVSALGGIGGAEIDPATRRMQWTEECARLHGMAPGPVLLDEVLALYTTQSREAFEAALVRAADGGAPDRVEGCFYRGNGERVWVQVVVELDRDERGPARHIVLFRDITRERETSARIEMLSHYDPLTGLPNRGLLRRQAEEALAADAGESRLALLLVDMDGFRSINESFGHGAGDAVLKASAARMHQCLGAADLLGRLGADEFVVLLREASDRAAVAEAADRLICALGEPLHVGTETLKVGASIGIAVRESPGDGFDDLLRAAGVALSAARHDGRGNHAFYTREALQQARRRLKIQHALRGAVDRDEFSVVYQPLVHVDSGIAPGIEALLRWHRPAGGHCGPAEFIPIAEDCGEIVRLGDWVIAEACRQAAAWDEAGLRFGRMSVNVSAVQLRDRGFAERVIARCRQAGWPAHRLELELTESALVRDTELLRDCFDTLQSHGVSLAVDDFGTGFSNLHYLNRFPVSRLKIDRSLILDIQRSAESGDLTRAIIQLGQAMRMQVVVEGVETAIEEQLLREHGCDEIQGYLYTRPLPPREMAQWLRSGVPLRAPGLTADPQPAPLVVC</sequence>
<dbReference type="Pfam" id="PF00563">
    <property type="entry name" value="EAL"/>
    <property type="match status" value="1"/>
</dbReference>
<dbReference type="InterPro" id="IPR043128">
    <property type="entry name" value="Rev_trsase/Diguanyl_cyclase"/>
</dbReference>
<dbReference type="Gene3D" id="3.30.450.20">
    <property type="entry name" value="PAS domain"/>
    <property type="match status" value="3"/>
</dbReference>
<name>A0A853JH88_9GAMM</name>
<accession>A0A853JH88</accession>
<dbReference type="Proteomes" id="UP000578091">
    <property type="component" value="Unassembled WGS sequence"/>
</dbReference>
<organism evidence="4 5">
    <name type="scientific">Luteimonas salinisoli</name>
    <dbReference type="NCBI Taxonomy" id="2752307"/>
    <lineage>
        <taxon>Bacteria</taxon>
        <taxon>Pseudomonadati</taxon>
        <taxon>Pseudomonadota</taxon>
        <taxon>Gammaproteobacteria</taxon>
        <taxon>Lysobacterales</taxon>
        <taxon>Lysobacteraceae</taxon>
        <taxon>Luteimonas</taxon>
    </lineage>
</organism>
<dbReference type="RefSeq" id="WP_180679689.1">
    <property type="nucleotide sequence ID" value="NZ_JACCKA010000087.1"/>
</dbReference>
<proteinExistence type="predicted"/>
<evidence type="ECO:0000259" key="2">
    <source>
        <dbReference type="PROSITE" id="PS50883"/>
    </source>
</evidence>
<dbReference type="Gene3D" id="3.20.20.450">
    <property type="entry name" value="EAL domain"/>
    <property type="match status" value="1"/>
</dbReference>
<feature type="domain" description="EAL" evidence="2">
    <location>
        <begin position="659"/>
        <end position="913"/>
    </location>
</feature>
<dbReference type="PANTHER" id="PTHR44757:SF2">
    <property type="entry name" value="BIOFILM ARCHITECTURE MAINTENANCE PROTEIN MBAA"/>
    <property type="match status" value="1"/>
</dbReference>
<keyword evidence="5" id="KW-1185">Reference proteome</keyword>
<dbReference type="Pfam" id="PF08447">
    <property type="entry name" value="PAS_3"/>
    <property type="match status" value="1"/>
</dbReference>
<dbReference type="InterPro" id="IPR000160">
    <property type="entry name" value="GGDEF_dom"/>
</dbReference>
<protein>
    <submittedName>
        <fullName evidence="4">EAL domain-containing protein</fullName>
    </submittedName>
</protein>
<dbReference type="SUPFAM" id="SSF55073">
    <property type="entry name" value="Nucleotide cyclase"/>
    <property type="match status" value="1"/>
</dbReference>
<dbReference type="InterPro" id="IPR000014">
    <property type="entry name" value="PAS"/>
</dbReference>
<dbReference type="CDD" id="cd01948">
    <property type="entry name" value="EAL"/>
    <property type="match status" value="1"/>
</dbReference>
<gene>
    <name evidence="4" type="ORF">H0E84_16225</name>
</gene>
<comment type="caution">
    <text evidence="4">The sequence shown here is derived from an EMBL/GenBank/DDBJ whole genome shotgun (WGS) entry which is preliminary data.</text>
</comment>
<dbReference type="SMART" id="SM00086">
    <property type="entry name" value="PAC"/>
    <property type="match status" value="3"/>
</dbReference>
<feature type="domain" description="PAC" evidence="1">
    <location>
        <begin position="308"/>
        <end position="361"/>
    </location>
</feature>
<dbReference type="CDD" id="cd00130">
    <property type="entry name" value="PAS"/>
    <property type="match status" value="1"/>
</dbReference>
<dbReference type="PROSITE" id="PS50883">
    <property type="entry name" value="EAL"/>
    <property type="match status" value="1"/>
</dbReference>
<dbReference type="InterPro" id="IPR029787">
    <property type="entry name" value="Nucleotide_cyclase"/>
</dbReference>
<dbReference type="SMART" id="SM00091">
    <property type="entry name" value="PAS"/>
    <property type="match status" value="2"/>
</dbReference>
<feature type="domain" description="GGDEF" evidence="3">
    <location>
        <begin position="517"/>
        <end position="650"/>
    </location>
</feature>
<feature type="domain" description="PAC" evidence="1">
    <location>
        <begin position="181"/>
        <end position="234"/>
    </location>
</feature>
<dbReference type="AlphaFoldDB" id="A0A853JH88"/>
<dbReference type="CDD" id="cd01949">
    <property type="entry name" value="GGDEF"/>
    <property type="match status" value="1"/>
</dbReference>
<dbReference type="InterPro" id="IPR013655">
    <property type="entry name" value="PAS_fold_3"/>
</dbReference>
<evidence type="ECO:0000313" key="4">
    <source>
        <dbReference type="EMBL" id="NZA27927.1"/>
    </source>
</evidence>
<reference evidence="4 5" key="1">
    <citation type="submission" date="2020-07" db="EMBL/GenBank/DDBJ databases">
        <title>Luteimonas sp. SJ-92.</title>
        <authorList>
            <person name="Huang X.-X."/>
            <person name="Xu L."/>
            <person name="Sun J.-Q."/>
        </authorList>
    </citation>
    <scope>NUCLEOTIDE SEQUENCE [LARGE SCALE GENOMIC DNA]</scope>
    <source>
        <strain evidence="4 5">SJ-92</strain>
    </source>
</reference>
<dbReference type="SUPFAM" id="SSF55785">
    <property type="entry name" value="PYP-like sensor domain (PAS domain)"/>
    <property type="match status" value="3"/>
</dbReference>
<evidence type="ECO:0000259" key="3">
    <source>
        <dbReference type="PROSITE" id="PS50887"/>
    </source>
</evidence>
<dbReference type="PROSITE" id="PS50113">
    <property type="entry name" value="PAC"/>
    <property type="match status" value="3"/>
</dbReference>
<evidence type="ECO:0000313" key="5">
    <source>
        <dbReference type="Proteomes" id="UP000578091"/>
    </source>
</evidence>
<evidence type="ECO:0000259" key="1">
    <source>
        <dbReference type="PROSITE" id="PS50113"/>
    </source>
</evidence>
<dbReference type="Gene3D" id="3.30.70.270">
    <property type="match status" value="1"/>
</dbReference>